<dbReference type="EMBL" id="CP059733">
    <property type="protein sequence ID" value="WDE03476.1"/>
    <property type="molecule type" value="Genomic_DNA"/>
</dbReference>
<reference evidence="1 2" key="2">
    <citation type="journal article" date="2022" name="Mar. Drugs">
        <title>Bioassay-Guided Fractionation Leads to the Detection of Cholic Acid Generated by the Rare Thalassomonas sp.</title>
        <authorList>
            <person name="Pheiffer F."/>
            <person name="Schneider Y.K."/>
            <person name="Hansen E.H."/>
            <person name="Andersen J.H."/>
            <person name="Isaksson J."/>
            <person name="Busche T."/>
            <person name="R C."/>
            <person name="Kalinowski J."/>
            <person name="Zyl L.V."/>
            <person name="Trindade M."/>
        </authorList>
    </citation>
    <scope>NUCLEOTIDE SEQUENCE [LARGE SCALE GENOMIC DNA]</scope>
    <source>
        <strain evidence="1 2">XOM25</strain>
    </source>
</reference>
<sequence length="243" mass="26722">MSPSSTLLNYLNEHFYTRSQLLARANIGGADFDSLLAQGLIPSASYRVKLSLRLDSFFGDKSLQEGTEYYAKGYLGWLKDILALQAQGNEKQSGATGVKAEVKAAAFSGFCLRYQAQLAKLAAAGFASEHMQDTDKLNELLALQWQHFLKGTYGLCTRSGLPEDIAAKELAIEIIKILVGEGLERAPERLAMEEKAQLARAVDLLDSVASEFAPHERKLSSRELYINRVRLKYGLNQAAAAMV</sequence>
<dbReference type="KEGG" id="tvd:SG34_019035"/>
<accession>A0AAE9YYC4</accession>
<dbReference type="InterPro" id="IPR045694">
    <property type="entry name" value="DUF6058"/>
</dbReference>
<evidence type="ECO:0000313" key="2">
    <source>
        <dbReference type="Proteomes" id="UP000032352"/>
    </source>
</evidence>
<keyword evidence="2" id="KW-1185">Reference proteome</keyword>
<dbReference type="AlphaFoldDB" id="A0AAE9YYC4"/>
<organism evidence="1 2">
    <name type="scientific">Thalassomonas viridans</name>
    <dbReference type="NCBI Taxonomy" id="137584"/>
    <lineage>
        <taxon>Bacteria</taxon>
        <taxon>Pseudomonadati</taxon>
        <taxon>Pseudomonadota</taxon>
        <taxon>Gammaproteobacteria</taxon>
        <taxon>Alteromonadales</taxon>
        <taxon>Colwelliaceae</taxon>
        <taxon>Thalassomonas</taxon>
    </lineage>
</organism>
<name>A0AAE9YYC4_9GAMM</name>
<gene>
    <name evidence="1" type="ORF">SG34_019035</name>
</gene>
<dbReference type="RefSeq" id="WP_274038326.1">
    <property type="nucleotide sequence ID" value="NZ_CP059733.1"/>
</dbReference>
<proteinExistence type="predicted"/>
<dbReference type="Pfam" id="PF19531">
    <property type="entry name" value="DUF6058"/>
    <property type="match status" value="1"/>
</dbReference>
<dbReference type="Proteomes" id="UP000032352">
    <property type="component" value="Chromosome"/>
</dbReference>
<evidence type="ECO:0000313" key="1">
    <source>
        <dbReference type="EMBL" id="WDE03476.1"/>
    </source>
</evidence>
<protein>
    <submittedName>
        <fullName evidence="1">Uncharacterized protein</fullName>
    </submittedName>
</protein>
<reference evidence="1 2" key="1">
    <citation type="journal article" date="2015" name="Genome Announc.">
        <title>Draft Genome Sequences of Marine Isolates of Thalassomonas viridans and Thalassomonas actiniarum.</title>
        <authorList>
            <person name="Olonade I."/>
            <person name="van Zyl L.J."/>
            <person name="Trindade M."/>
        </authorList>
    </citation>
    <scope>NUCLEOTIDE SEQUENCE [LARGE SCALE GENOMIC DNA]</scope>
    <source>
        <strain evidence="1 2">XOM25</strain>
    </source>
</reference>